<proteinExistence type="predicted"/>
<reference evidence="1" key="1">
    <citation type="journal article" date="2015" name="Nature">
        <title>Complex archaea that bridge the gap between prokaryotes and eukaryotes.</title>
        <authorList>
            <person name="Spang A."/>
            <person name="Saw J.H."/>
            <person name="Jorgensen S.L."/>
            <person name="Zaremba-Niedzwiedzka K."/>
            <person name="Martijn J."/>
            <person name="Lind A.E."/>
            <person name="van Eijk R."/>
            <person name="Schleper C."/>
            <person name="Guy L."/>
            <person name="Ettema T.J."/>
        </authorList>
    </citation>
    <scope>NUCLEOTIDE SEQUENCE</scope>
</reference>
<dbReference type="EMBL" id="LAZR01024604">
    <property type="protein sequence ID" value="KKL74575.1"/>
    <property type="molecule type" value="Genomic_DNA"/>
</dbReference>
<protein>
    <submittedName>
        <fullName evidence="1">Uncharacterized protein</fullName>
    </submittedName>
</protein>
<name>A0A0F9GYY5_9ZZZZ</name>
<dbReference type="AlphaFoldDB" id="A0A0F9GYY5"/>
<sequence length="122" mass="12956">MVGQDIVLHMDEPVVSIGRPLKRIRVRVNNVIVPIESLVTNGAFILIQLENAVTLSDDVEAQYNPELIRPVVNGIVAVDNAEELKAFTLTLAKVSVGQSEIAVSIGVGLIGQVTINASIGST</sequence>
<comment type="caution">
    <text evidence="1">The sequence shown here is derived from an EMBL/GenBank/DDBJ whole genome shotgun (WGS) entry which is preliminary data.</text>
</comment>
<gene>
    <name evidence="1" type="ORF">LCGC14_2063500</name>
</gene>
<accession>A0A0F9GYY5</accession>
<evidence type="ECO:0000313" key="1">
    <source>
        <dbReference type="EMBL" id="KKL74575.1"/>
    </source>
</evidence>
<organism evidence="1">
    <name type="scientific">marine sediment metagenome</name>
    <dbReference type="NCBI Taxonomy" id="412755"/>
    <lineage>
        <taxon>unclassified sequences</taxon>
        <taxon>metagenomes</taxon>
        <taxon>ecological metagenomes</taxon>
    </lineage>
</organism>